<dbReference type="InterPro" id="IPR022698">
    <property type="entry name" value="OrsD"/>
</dbReference>
<feature type="domain" description="C2H2-type" evidence="2">
    <location>
        <begin position="85"/>
        <end position="110"/>
    </location>
</feature>
<dbReference type="SMART" id="SM00355">
    <property type="entry name" value="ZnF_C2H2"/>
    <property type="match status" value="2"/>
</dbReference>
<feature type="domain" description="C2H2-type" evidence="2">
    <location>
        <begin position="20"/>
        <end position="41"/>
    </location>
</feature>
<dbReference type="OrthoDB" id="416217at2759"/>
<proteinExistence type="predicted"/>
<dbReference type="GO" id="GO:0000981">
    <property type="term" value="F:DNA-binding transcription factor activity, RNA polymerase II-specific"/>
    <property type="evidence" value="ECO:0007669"/>
    <property type="project" value="TreeGrafter"/>
</dbReference>
<dbReference type="InterPro" id="IPR013087">
    <property type="entry name" value="Znf_C2H2_type"/>
</dbReference>
<keyword evidence="4" id="KW-1185">Reference proteome</keyword>
<evidence type="ECO:0000313" key="4">
    <source>
        <dbReference type="Proteomes" id="UP000244855"/>
    </source>
</evidence>
<organism evidence="3 4">
    <name type="scientific">Periconia macrospinosa</name>
    <dbReference type="NCBI Taxonomy" id="97972"/>
    <lineage>
        <taxon>Eukaryota</taxon>
        <taxon>Fungi</taxon>
        <taxon>Dikarya</taxon>
        <taxon>Ascomycota</taxon>
        <taxon>Pezizomycotina</taxon>
        <taxon>Dothideomycetes</taxon>
        <taxon>Pleosporomycetidae</taxon>
        <taxon>Pleosporales</taxon>
        <taxon>Massarineae</taxon>
        <taxon>Periconiaceae</taxon>
        <taxon>Periconia</taxon>
    </lineage>
</organism>
<dbReference type="Proteomes" id="UP000244855">
    <property type="component" value="Unassembled WGS sequence"/>
</dbReference>
<dbReference type="PANTHER" id="PTHR47657">
    <property type="entry name" value="STEROL REGULATORY ELEMENT-BINDING PROTEIN ECM22"/>
    <property type="match status" value="1"/>
</dbReference>
<dbReference type="AlphaFoldDB" id="A0A2V1DIN3"/>
<feature type="compositionally biased region" description="Polar residues" evidence="1">
    <location>
        <begin position="148"/>
        <end position="159"/>
    </location>
</feature>
<protein>
    <recommendedName>
        <fullName evidence="2">C2H2-type domain-containing protein</fullName>
    </recommendedName>
</protein>
<feature type="region of interest" description="Disordered" evidence="1">
    <location>
        <begin position="146"/>
        <end position="168"/>
    </location>
</feature>
<dbReference type="STRING" id="97972.A0A2V1DIN3"/>
<dbReference type="InterPro" id="IPR052400">
    <property type="entry name" value="Zn2-C6_fungal_TF"/>
</dbReference>
<sequence>MATRLGPSGIFQYNQSHGVLICRDCRYAIQKSALQSHLLRHKIYREDRQQLLDCFNQLNILEPDDVPLPDPKSPPIDGLEIISGFSCTMPGCERLCGSSKRMRLHQSEAHELGNRLCSSSSREVKLQTFFRGTKIRYFIVTPDPMAEATQSKRQNNPSQENDRGKNYEEVNDVQMDYGDPRCIISVKRPSFDPNEVSPAMHVDLETLNYFNQFIMITCHTLPLLRVDGSSVQSWQSDVIPLALQSQGQWFMCGALAIAAYHLAATAHSTDAKVLHTTRAKYLSLTFAMNHSKLDTPPEPVKEAARQVGSVLTCISLATNSESHSWNLHTFMGTVRTLVGIDATHKAGQLVPNRINLHNKPFNRARQVASEIKSHELSAMLDRLETLPARLSIVFGTPENIHDVVTTLAAMTFLVDRGALGFQSEHAPTVFEAMAIWVVEMPQHFHNMIERSEPPALVVFAHFVVLLVSRAEKFGCWFLEGVAQKMLKEIEDLLRPHGRAVSNLIAGLEIQ</sequence>
<reference evidence="3 4" key="1">
    <citation type="journal article" date="2018" name="Sci. Rep.">
        <title>Comparative genomics provides insights into the lifestyle and reveals functional heterogeneity of dark septate endophytic fungi.</title>
        <authorList>
            <person name="Knapp D.G."/>
            <person name="Nemeth J.B."/>
            <person name="Barry K."/>
            <person name="Hainaut M."/>
            <person name="Henrissat B."/>
            <person name="Johnson J."/>
            <person name="Kuo A."/>
            <person name="Lim J.H.P."/>
            <person name="Lipzen A."/>
            <person name="Nolan M."/>
            <person name="Ohm R.A."/>
            <person name="Tamas L."/>
            <person name="Grigoriev I.V."/>
            <person name="Spatafora J.W."/>
            <person name="Nagy L.G."/>
            <person name="Kovacs G.M."/>
        </authorList>
    </citation>
    <scope>NUCLEOTIDE SEQUENCE [LARGE SCALE GENOMIC DNA]</scope>
    <source>
        <strain evidence="3 4">DSE2036</strain>
    </source>
</reference>
<gene>
    <name evidence="3" type="ORF">DM02DRAFT_673660</name>
</gene>
<name>A0A2V1DIN3_9PLEO</name>
<dbReference type="Pfam" id="PF12013">
    <property type="entry name" value="OrsD"/>
    <property type="match status" value="1"/>
</dbReference>
<evidence type="ECO:0000256" key="1">
    <source>
        <dbReference type="SAM" id="MobiDB-lite"/>
    </source>
</evidence>
<evidence type="ECO:0000313" key="3">
    <source>
        <dbReference type="EMBL" id="PVH98037.1"/>
    </source>
</evidence>
<evidence type="ECO:0000259" key="2">
    <source>
        <dbReference type="SMART" id="SM00355"/>
    </source>
</evidence>
<dbReference type="EMBL" id="KZ805422">
    <property type="protein sequence ID" value="PVH98037.1"/>
    <property type="molecule type" value="Genomic_DNA"/>
</dbReference>
<accession>A0A2V1DIN3</accession>
<dbReference type="PANTHER" id="PTHR47657:SF3">
    <property type="entry name" value="ORSELLINIC ACID_F9775 BIOSYNTHESIS CLUSTER PROTEIN D-RELATED"/>
    <property type="match status" value="1"/>
</dbReference>